<dbReference type="Proteomes" id="UP000789845">
    <property type="component" value="Unassembled WGS sequence"/>
</dbReference>
<gene>
    <name evidence="1" type="ORF">NEOCIP111885_04189</name>
</gene>
<evidence type="ECO:0000313" key="1">
    <source>
        <dbReference type="EMBL" id="CAG9610415.1"/>
    </source>
</evidence>
<comment type="caution">
    <text evidence="1">The sequence shown here is derived from an EMBL/GenBank/DDBJ whole genome shotgun (WGS) entry which is preliminary data.</text>
</comment>
<reference evidence="1" key="1">
    <citation type="submission" date="2021-10" db="EMBL/GenBank/DDBJ databases">
        <authorList>
            <person name="Criscuolo A."/>
        </authorList>
    </citation>
    <scope>NUCLEOTIDE SEQUENCE</scope>
    <source>
        <strain evidence="1">CIP111885</strain>
    </source>
</reference>
<protein>
    <submittedName>
        <fullName evidence="1">Uncharacterized protein</fullName>
    </submittedName>
</protein>
<sequence>MIKKPRQIPLKVPFCEALIPRLDAHHPKLPIIKNEHGTYYSGYIGEKNLDYHLSTLLRKSDTSTSRIDTLIFTMNYSFIFYQ</sequence>
<keyword evidence="2" id="KW-1185">Reference proteome</keyword>
<name>A0A9C7GE56_9BACI</name>
<dbReference type="EMBL" id="CAKJTG010000035">
    <property type="protein sequence ID" value="CAG9610415.1"/>
    <property type="molecule type" value="Genomic_DNA"/>
</dbReference>
<accession>A0A9C7GE56</accession>
<proteinExistence type="predicted"/>
<dbReference type="RefSeq" id="WP_230498769.1">
    <property type="nucleotide sequence ID" value="NZ_CAKJTG010000035.1"/>
</dbReference>
<dbReference type="AlphaFoldDB" id="A0A9C7GE56"/>
<evidence type="ECO:0000313" key="2">
    <source>
        <dbReference type="Proteomes" id="UP000789845"/>
    </source>
</evidence>
<organism evidence="1 2">
    <name type="scientific">Pseudoneobacillus rhizosphaerae</name>
    <dbReference type="NCBI Taxonomy" id="2880968"/>
    <lineage>
        <taxon>Bacteria</taxon>
        <taxon>Bacillati</taxon>
        <taxon>Bacillota</taxon>
        <taxon>Bacilli</taxon>
        <taxon>Bacillales</taxon>
        <taxon>Bacillaceae</taxon>
        <taxon>Pseudoneobacillus</taxon>
    </lineage>
</organism>